<sequence length="67" mass="7456">MGAANRILLHCKYSYIYFFLEKRKTPARCVPLAGRPAKALLAVSGCPHLHCYCTPNNIGSVWLYGLS</sequence>
<proteinExistence type="predicted"/>
<dbReference type="Gramene" id="PUZ73622">
    <property type="protein sequence ID" value="PUZ73622"/>
    <property type="gene ID" value="GQ55_1G002000"/>
</dbReference>
<dbReference type="Proteomes" id="UP000244336">
    <property type="component" value="Chromosome 1"/>
</dbReference>
<keyword evidence="2" id="KW-1185">Reference proteome</keyword>
<dbReference type="AlphaFoldDB" id="A0A2T7F0K8"/>
<evidence type="ECO:0000313" key="2">
    <source>
        <dbReference type="Proteomes" id="UP000244336"/>
    </source>
</evidence>
<dbReference type="EMBL" id="CM009749">
    <property type="protein sequence ID" value="PUZ73622.1"/>
    <property type="molecule type" value="Genomic_DNA"/>
</dbReference>
<gene>
    <name evidence="1" type="ORF">GQ55_1G002000</name>
</gene>
<reference evidence="1 2" key="1">
    <citation type="submission" date="2018-04" db="EMBL/GenBank/DDBJ databases">
        <title>WGS assembly of Panicum hallii var. hallii HAL2.</title>
        <authorList>
            <person name="Lovell J."/>
            <person name="Jenkins J."/>
            <person name="Lowry D."/>
            <person name="Mamidi S."/>
            <person name="Sreedasyam A."/>
            <person name="Weng X."/>
            <person name="Barry K."/>
            <person name="Bonette J."/>
            <person name="Campitelli B."/>
            <person name="Daum C."/>
            <person name="Gordon S."/>
            <person name="Gould B."/>
            <person name="Lipzen A."/>
            <person name="MacQueen A."/>
            <person name="Palacio-Mejia J."/>
            <person name="Plott C."/>
            <person name="Shakirov E."/>
            <person name="Shu S."/>
            <person name="Yoshinaga Y."/>
            <person name="Zane M."/>
            <person name="Rokhsar D."/>
            <person name="Grimwood J."/>
            <person name="Schmutz J."/>
            <person name="Juenger T."/>
        </authorList>
    </citation>
    <scope>NUCLEOTIDE SEQUENCE [LARGE SCALE GENOMIC DNA]</scope>
    <source>
        <strain evidence="2">cv. HAL2</strain>
    </source>
</reference>
<protein>
    <submittedName>
        <fullName evidence="1">Uncharacterized protein</fullName>
    </submittedName>
</protein>
<name>A0A2T7F0K8_9POAL</name>
<organism evidence="1 2">
    <name type="scientific">Panicum hallii var. hallii</name>
    <dbReference type="NCBI Taxonomy" id="1504633"/>
    <lineage>
        <taxon>Eukaryota</taxon>
        <taxon>Viridiplantae</taxon>
        <taxon>Streptophyta</taxon>
        <taxon>Embryophyta</taxon>
        <taxon>Tracheophyta</taxon>
        <taxon>Spermatophyta</taxon>
        <taxon>Magnoliopsida</taxon>
        <taxon>Liliopsida</taxon>
        <taxon>Poales</taxon>
        <taxon>Poaceae</taxon>
        <taxon>PACMAD clade</taxon>
        <taxon>Panicoideae</taxon>
        <taxon>Panicodae</taxon>
        <taxon>Paniceae</taxon>
        <taxon>Panicinae</taxon>
        <taxon>Panicum</taxon>
        <taxon>Panicum sect. Panicum</taxon>
    </lineage>
</organism>
<evidence type="ECO:0000313" key="1">
    <source>
        <dbReference type="EMBL" id="PUZ73622.1"/>
    </source>
</evidence>
<accession>A0A2T7F0K8</accession>